<dbReference type="Proteomes" id="UP000224460">
    <property type="component" value="Unassembled WGS sequence"/>
</dbReference>
<evidence type="ECO:0000313" key="2">
    <source>
        <dbReference type="Proteomes" id="UP000224460"/>
    </source>
</evidence>
<comment type="caution">
    <text evidence="1">The sequence shown here is derived from an EMBL/GenBank/DDBJ whole genome shotgun (WGS) entry which is preliminary data.</text>
</comment>
<organism evidence="1 2">
    <name type="scientific">Sporanaerobium hydrogeniformans</name>
    <dbReference type="NCBI Taxonomy" id="3072179"/>
    <lineage>
        <taxon>Bacteria</taxon>
        <taxon>Bacillati</taxon>
        <taxon>Bacillota</taxon>
        <taxon>Clostridia</taxon>
        <taxon>Lachnospirales</taxon>
        <taxon>Lachnospiraceae</taxon>
        <taxon>Sporanaerobium</taxon>
    </lineage>
</organism>
<name>A0AC61DCZ6_9FIRM</name>
<gene>
    <name evidence="1" type="ORF">CS063_08660</name>
</gene>
<reference evidence="1" key="1">
    <citation type="submission" date="2017-10" db="EMBL/GenBank/DDBJ databases">
        <title>Genome sequence of cellulolytic Lachnospiraceae bacterium XHS1971 isolated from hotspring sediment.</title>
        <authorList>
            <person name="Vasudevan G."/>
            <person name="Joshi A.J."/>
            <person name="Hivarkar S."/>
            <person name="Lanjekar V.B."/>
            <person name="Dhakephalkar P.K."/>
            <person name="Dagar S."/>
        </authorList>
    </citation>
    <scope>NUCLEOTIDE SEQUENCE</scope>
    <source>
        <strain evidence="1">XHS1971</strain>
    </source>
</reference>
<protein>
    <submittedName>
        <fullName evidence="1">Uncharacterized protein</fullName>
    </submittedName>
</protein>
<accession>A0AC61DCZ6</accession>
<dbReference type="EMBL" id="PEDL01000007">
    <property type="protein sequence ID" value="PHV70827.1"/>
    <property type="molecule type" value="Genomic_DNA"/>
</dbReference>
<proteinExistence type="predicted"/>
<keyword evidence="2" id="KW-1185">Reference proteome</keyword>
<evidence type="ECO:0000313" key="1">
    <source>
        <dbReference type="EMBL" id="PHV70827.1"/>
    </source>
</evidence>
<sequence>MQRVYFCKECKRVFMKEDKCGCEIENGVKEIKLGTPVNIIGTKLKGKVRRIKGDKLELLITSSPNRYLKEFRMDEVRKIL</sequence>